<dbReference type="KEGG" id="dci:113473032"/>
<dbReference type="PANTHER" id="PTHR43686:SF1">
    <property type="entry name" value="AMINOTRAN_5 DOMAIN-CONTAINING PROTEIN"/>
    <property type="match status" value="1"/>
</dbReference>
<evidence type="ECO:0000313" key="2">
    <source>
        <dbReference type="RefSeq" id="XP_026688600.1"/>
    </source>
</evidence>
<dbReference type="RefSeq" id="XP_026688600.1">
    <property type="nucleotide sequence ID" value="XM_026832799.1"/>
</dbReference>
<gene>
    <name evidence="2" type="primary">LOC113473032</name>
</gene>
<proteinExistence type="predicted"/>
<protein>
    <submittedName>
        <fullName evidence="2">Uncharacterized protein LOC113473032</fullName>
    </submittedName>
</protein>
<dbReference type="AlphaFoldDB" id="A0A3Q0JP40"/>
<accession>A0A3Q0JP40</accession>
<sequence>MAALGVHYLYEEQPILEQAAATDPTSICSFCSRMKRGRLYAAARSANYNVLALGQHLDDLAETFIMAVFHNGRLRSMKAHYYIR</sequence>
<dbReference type="Proteomes" id="UP000079169">
    <property type="component" value="Unplaced"/>
</dbReference>
<dbReference type="InterPro" id="IPR014729">
    <property type="entry name" value="Rossmann-like_a/b/a_fold"/>
</dbReference>
<organism evidence="1 2">
    <name type="scientific">Diaphorina citri</name>
    <name type="common">Asian citrus psyllid</name>
    <dbReference type="NCBI Taxonomy" id="121845"/>
    <lineage>
        <taxon>Eukaryota</taxon>
        <taxon>Metazoa</taxon>
        <taxon>Ecdysozoa</taxon>
        <taxon>Arthropoda</taxon>
        <taxon>Hexapoda</taxon>
        <taxon>Insecta</taxon>
        <taxon>Pterygota</taxon>
        <taxon>Neoptera</taxon>
        <taxon>Paraneoptera</taxon>
        <taxon>Hemiptera</taxon>
        <taxon>Sternorrhyncha</taxon>
        <taxon>Psylloidea</taxon>
        <taxon>Psyllidae</taxon>
        <taxon>Diaphorininae</taxon>
        <taxon>Diaphorina</taxon>
    </lineage>
</organism>
<evidence type="ECO:0000313" key="1">
    <source>
        <dbReference type="Proteomes" id="UP000079169"/>
    </source>
</evidence>
<keyword evidence="1" id="KW-1185">Reference proteome</keyword>
<dbReference type="PaxDb" id="121845-A0A3Q0JP40"/>
<name>A0A3Q0JP40_DIACI</name>
<dbReference type="GeneID" id="113473032"/>
<dbReference type="STRING" id="121845.A0A3Q0JP40"/>
<dbReference type="PANTHER" id="PTHR43686">
    <property type="entry name" value="SULFURTRANSFERASE-RELATED"/>
    <property type="match status" value="1"/>
</dbReference>
<reference evidence="2" key="1">
    <citation type="submission" date="2025-08" db="UniProtKB">
        <authorList>
            <consortium name="RefSeq"/>
        </authorList>
    </citation>
    <scope>IDENTIFICATION</scope>
</reference>
<dbReference type="SUPFAM" id="SSF52402">
    <property type="entry name" value="Adenine nucleotide alpha hydrolases-like"/>
    <property type="match status" value="1"/>
</dbReference>
<dbReference type="Gene3D" id="3.40.50.620">
    <property type="entry name" value="HUPs"/>
    <property type="match status" value="1"/>
</dbReference>